<comment type="caution">
    <text evidence="1">The sequence shown here is derived from an EMBL/GenBank/DDBJ whole genome shotgun (WGS) entry which is preliminary data.</text>
</comment>
<dbReference type="EMBL" id="JAUEPR010000002">
    <property type="protein sequence ID" value="KAK0489139.1"/>
    <property type="molecule type" value="Genomic_DNA"/>
</dbReference>
<sequence length="73" mass="8212">MRKLSMSSSISQVLSLLSARAALFSSRNKFSRFMNCHQISYRIATASLASDSSSKRLLRQHEATTMTIATLKW</sequence>
<dbReference type="AlphaFoldDB" id="A0AA39PT47"/>
<organism evidence="1 2">
    <name type="scientific">Armillaria novae-zelandiae</name>
    <dbReference type="NCBI Taxonomy" id="153914"/>
    <lineage>
        <taxon>Eukaryota</taxon>
        <taxon>Fungi</taxon>
        <taxon>Dikarya</taxon>
        <taxon>Basidiomycota</taxon>
        <taxon>Agaricomycotina</taxon>
        <taxon>Agaricomycetes</taxon>
        <taxon>Agaricomycetidae</taxon>
        <taxon>Agaricales</taxon>
        <taxon>Marasmiineae</taxon>
        <taxon>Physalacriaceae</taxon>
        <taxon>Armillaria</taxon>
    </lineage>
</organism>
<accession>A0AA39PT47</accession>
<evidence type="ECO:0000313" key="2">
    <source>
        <dbReference type="Proteomes" id="UP001175227"/>
    </source>
</evidence>
<proteinExistence type="predicted"/>
<reference evidence="1" key="1">
    <citation type="submission" date="2023-06" db="EMBL/GenBank/DDBJ databases">
        <authorList>
            <consortium name="Lawrence Berkeley National Laboratory"/>
            <person name="Ahrendt S."/>
            <person name="Sahu N."/>
            <person name="Indic B."/>
            <person name="Wong-Bajracharya J."/>
            <person name="Merenyi Z."/>
            <person name="Ke H.-M."/>
            <person name="Monk M."/>
            <person name="Kocsube S."/>
            <person name="Drula E."/>
            <person name="Lipzen A."/>
            <person name="Balint B."/>
            <person name="Henrissat B."/>
            <person name="Andreopoulos B."/>
            <person name="Martin F.M."/>
            <person name="Harder C.B."/>
            <person name="Rigling D."/>
            <person name="Ford K.L."/>
            <person name="Foster G.D."/>
            <person name="Pangilinan J."/>
            <person name="Papanicolaou A."/>
            <person name="Barry K."/>
            <person name="LaButti K."/>
            <person name="Viragh M."/>
            <person name="Koriabine M."/>
            <person name="Yan M."/>
            <person name="Riley R."/>
            <person name="Champramary S."/>
            <person name="Plett K.L."/>
            <person name="Tsai I.J."/>
            <person name="Slot J."/>
            <person name="Sipos G."/>
            <person name="Plett J."/>
            <person name="Nagy L.G."/>
            <person name="Grigoriev I.V."/>
        </authorList>
    </citation>
    <scope>NUCLEOTIDE SEQUENCE</scope>
    <source>
        <strain evidence="1">ICMP 16352</strain>
    </source>
</reference>
<gene>
    <name evidence="1" type="ORF">IW261DRAFT_1443376</name>
</gene>
<protein>
    <submittedName>
        <fullName evidence="1">Uncharacterized protein</fullName>
    </submittedName>
</protein>
<dbReference type="Proteomes" id="UP001175227">
    <property type="component" value="Unassembled WGS sequence"/>
</dbReference>
<keyword evidence="2" id="KW-1185">Reference proteome</keyword>
<name>A0AA39PT47_9AGAR</name>
<evidence type="ECO:0000313" key="1">
    <source>
        <dbReference type="EMBL" id="KAK0489139.1"/>
    </source>
</evidence>